<keyword evidence="3" id="KW-1185">Reference proteome</keyword>
<dbReference type="OrthoDB" id="9921904at2"/>
<organism evidence="2 3">
    <name type="scientific">Senegalimassilia faecalis</name>
    <dbReference type="NCBI Taxonomy" id="2509433"/>
    <lineage>
        <taxon>Bacteria</taxon>
        <taxon>Bacillati</taxon>
        <taxon>Actinomycetota</taxon>
        <taxon>Coriobacteriia</taxon>
        <taxon>Coriobacteriales</taxon>
        <taxon>Coriobacteriaceae</taxon>
        <taxon>Senegalimassilia</taxon>
    </lineage>
</organism>
<reference evidence="2 3" key="1">
    <citation type="submission" date="2019-01" db="EMBL/GenBank/DDBJ databases">
        <title>Senegalimassilia sp. nov. KGMB04484 isolated human feces.</title>
        <authorList>
            <person name="Han K.-I."/>
            <person name="Kim J.-S."/>
            <person name="Lee K.C."/>
            <person name="Suh M.K."/>
            <person name="Eom M.K."/>
            <person name="Lee J.H."/>
            <person name="Park S.-H."/>
            <person name="Kang S.W."/>
            <person name="Park J.-E."/>
            <person name="Oh B.S."/>
            <person name="Yu S.Y."/>
            <person name="Choi S.-H."/>
            <person name="Lee D.H."/>
            <person name="Yoon H."/>
            <person name="Kim B.-Y."/>
            <person name="Lee J.H."/>
            <person name="Lee J.-S."/>
        </authorList>
    </citation>
    <scope>NUCLEOTIDE SEQUENCE [LARGE SCALE GENOMIC DNA]</scope>
    <source>
        <strain evidence="2 3">KGMB04484</strain>
    </source>
</reference>
<evidence type="ECO:0000313" key="3">
    <source>
        <dbReference type="Proteomes" id="UP000293345"/>
    </source>
</evidence>
<dbReference type="RefSeq" id="WP_129423044.1">
    <property type="nucleotide sequence ID" value="NZ_SDPW01000001.1"/>
</dbReference>
<dbReference type="Proteomes" id="UP000293345">
    <property type="component" value="Unassembled WGS sequence"/>
</dbReference>
<dbReference type="GO" id="GO:0006355">
    <property type="term" value="P:regulation of DNA-templated transcription"/>
    <property type="evidence" value="ECO:0007669"/>
    <property type="project" value="InterPro"/>
</dbReference>
<protein>
    <submittedName>
        <fullName evidence="2">Ribbon-helix-helix protein, CopG family</fullName>
    </submittedName>
</protein>
<accession>A0A4Q2K1A3</accession>
<gene>
    <name evidence="2" type="ORF">ET524_01480</name>
</gene>
<evidence type="ECO:0000256" key="1">
    <source>
        <dbReference type="SAM" id="MobiDB-lite"/>
    </source>
</evidence>
<sequence>MAVEHSQDKRQLAAWVDRQLAETVDSVAAKRGITRTAAITEALQRYVEEETSVALQLSGFAEKLDAILEQNEKMQQEFKEIKQQKPKARKTKSAAATPAVPQTPSLF</sequence>
<proteinExistence type="predicted"/>
<dbReference type="AlphaFoldDB" id="A0A4Q2K1A3"/>
<comment type="caution">
    <text evidence="2">The sequence shown here is derived from an EMBL/GenBank/DDBJ whole genome shotgun (WGS) entry which is preliminary data.</text>
</comment>
<evidence type="ECO:0000313" key="2">
    <source>
        <dbReference type="EMBL" id="RXZ53314.1"/>
    </source>
</evidence>
<dbReference type="EMBL" id="SDPW01000001">
    <property type="protein sequence ID" value="RXZ53314.1"/>
    <property type="molecule type" value="Genomic_DNA"/>
</dbReference>
<feature type="region of interest" description="Disordered" evidence="1">
    <location>
        <begin position="79"/>
        <end position="107"/>
    </location>
</feature>
<name>A0A4Q2K1A3_9ACTN</name>